<reference evidence="18" key="1">
    <citation type="submission" date="2023-03" db="EMBL/GenBank/DDBJ databases">
        <title>Mating type loci evolution in Malassezia.</title>
        <authorList>
            <person name="Coelho M.A."/>
        </authorList>
    </citation>
    <scope>NUCLEOTIDE SEQUENCE</scope>
    <source>
        <strain evidence="18">CBS 11721</strain>
    </source>
</reference>
<dbReference type="GO" id="GO:0042393">
    <property type="term" value="F:histone binding"/>
    <property type="evidence" value="ECO:0007669"/>
    <property type="project" value="InterPro"/>
</dbReference>
<keyword evidence="4 14" id="KW-0489">Methyltransferase</keyword>
<feature type="domain" description="DOT1" evidence="17">
    <location>
        <begin position="147"/>
        <end position="504"/>
    </location>
</feature>
<keyword evidence="6 14" id="KW-0949">S-adenosyl-L-methionine</keyword>
<keyword evidence="8 14" id="KW-0156">Chromatin regulator</keyword>
<evidence type="ECO:0000256" key="11">
    <source>
        <dbReference type="ARBA" id="ARBA00023242"/>
    </source>
</evidence>
<evidence type="ECO:0000256" key="16">
    <source>
        <dbReference type="SAM" id="MobiDB-lite"/>
    </source>
</evidence>
<feature type="compositionally biased region" description="Basic residues" evidence="16">
    <location>
        <begin position="52"/>
        <end position="67"/>
    </location>
</feature>
<dbReference type="InterPro" id="IPR030445">
    <property type="entry name" value="H3-K79_meTrfase"/>
</dbReference>
<evidence type="ECO:0000256" key="15">
    <source>
        <dbReference type="PIRSR" id="PIRSR017570-1"/>
    </source>
</evidence>
<dbReference type="GO" id="GO:0000786">
    <property type="term" value="C:nucleosome"/>
    <property type="evidence" value="ECO:0007669"/>
    <property type="project" value="InterPro"/>
</dbReference>
<keyword evidence="11 14" id="KW-0539">Nucleus</keyword>
<keyword evidence="19" id="KW-1185">Reference proteome</keyword>
<evidence type="ECO:0000256" key="1">
    <source>
        <dbReference type="ARBA" id="ARBA00004123"/>
    </source>
</evidence>
<dbReference type="InterPro" id="IPR021162">
    <property type="entry name" value="Dot1"/>
</dbReference>
<comment type="function">
    <text evidence="14">Histone methyltransferase that specifically trimethylates histone H3 to form H3K79me3. This methylation is required for telomere silencing and for the pachytene checkpoint during the meiotic cell cycle by allowing the recruitment of RAD9 to double strand breaks. Nucleosomes are preferred as substrate compared to free histone.</text>
</comment>
<evidence type="ECO:0000256" key="14">
    <source>
        <dbReference type="PIRNR" id="PIRNR017570"/>
    </source>
</evidence>
<dbReference type="PANTHER" id="PTHR21451">
    <property type="entry name" value="HISTONE H3 METHYLTRANSFERASE"/>
    <property type="match status" value="1"/>
</dbReference>
<dbReference type="GO" id="GO:0006281">
    <property type="term" value="P:DNA repair"/>
    <property type="evidence" value="ECO:0007669"/>
    <property type="project" value="InterPro"/>
</dbReference>
<gene>
    <name evidence="18" type="primary">DOT1</name>
    <name evidence="18" type="ORF">MCUN1_000720</name>
</gene>
<dbReference type="GO" id="GO:0140956">
    <property type="term" value="F:histone H3K79 trimethyltransferase activity"/>
    <property type="evidence" value="ECO:0007669"/>
    <property type="project" value="UniProtKB-EC"/>
</dbReference>
<feature type="binding site" evidence="15">
    <location>
        <begin position="332"/>
        <end position="341"/>
    </location>
    <ligand>
        <name>S-adenosyl-L-methionine</name>
        <dbReference type="ChEBI" id="CHEBI:59789"/>
    </ligand>
</feature>
<dbReference type="Gene3D" id="1.10.260.170">
    <property type="match status" value="1"/>
</dbReference>
<keyword evidence="10 14" id="KW-0804">Transcription</keyword>
<accession>A0AAF0ERX2</accession>
<evidence type="ECO:0000313" key="18">
    <source>
        <dbReference type="EMBL" id="WFD33894.1"/>
    </source>
</evidence>
<evidence type="ECO:0000256" key="8">
    <source>
        <dbReference type="ARBA" id="ARBA00022853"/>
    </source>
</evidence>
<feature type="region of interest" description="Disordered" evidence="16">
    <location>
        <begin position="1"/>
        <end position="119"/>
    </location>
</feature>
<feature type="binding site" evidence="15">
    <location>
        <position position="358"/>
    </location>
    <ligand>
        <name>S-adenosyl-L-methionine</name>
        <dbReference type="ChEBI" id="CHEBI:59789"/>
    </ligand>
</feature>
<evidence type="ECO:0000256" key="3">
    <source>
        <dbReference type="ARBA" id="ARBA00020987"/>
    </source>
</evidence>
<name>A0AAF0ERX2_9BASI</name>
<dbReference type="AlphaFoldDB" id="A0AAF0ERX2"/>
<dbReference type="GO" id="GO:0005634">
    <property type="term" value="C:nucleus"/>
    <property type="evidence" value="ECO:0007669"/>
    <property type="project" value="UniProtKB-SubCell"/>
</dbReference>
<keyword evidence="7" id="KW-0677">Repeat</keyword>
<dbReference type="PROSITE" id="PS51569">
    <property type="entry name" value="DOT1"/>
    <property type="match status" value="1"/>
</dbReference>
<evidence type="ECO:0000256" key="10">
    <source>
        <dbReference type="ARBA" id="ARBA00023163"/>
    </source>
</evidence>
<evidence type="ECO:0000256" key="7">
    <source>
        <dbReference type="ARBA" id="ARBA00022737"/>
    </source>
</evidence>
<keyword evidence="5 14" id="KW-0808">Transferase</keyword>
<dbReference type="FunFam" id="3.40.50.150:FF:000033">
    <property type="entry name" value="Histone-lysine N-methyltransferase, H3 lysine-79 specific"/>
    <property type="match status" value="1"/>
</dbReference>
<dbReference type="EC" id="2.1.1.360" evidence="2 14"/>
<evidence type="ECO:0000256" key="12">
    <source>
        <dbReference type="ARBA" id="ARBA00029821"/>
    </source>
</evidence>
<protein>
    <recommendedName>
        <fullName evidence="3 14">Histone-lysine N-methyltransferase, H3 lysine-79 specific</fullName>
        <ecNumber evidence="2 14">2.1.1.360</ecNumber>
    </recommendedName>
    <alternativeName>
        <fullName evidence="12 14">Histone H3-K79 methyltransferase</fullName>
    </alternativeName>
</protein>
<proteinExistence type="inferred from homology"/>
<comment type="similarity">
    <text evidence="14">Belongs to the class I-like SAM-binding methyltransferase superfamily. DOT1 family.</text>
</comment>
<dbReference type="Pfam" id="PF08123">
    <property type="entry name" value="DOT1"/>
    <property type="match status" value="1"/>
</dbReference>
<feature type="compositionally biased region" description="Low complexity" evidence="16">
    <location>
        <begin position="14"/>
        <end position="26"/>
    </location>
</feature>
<evidence type="ECO:0000313" key="19">
    <source>
        <dbReference type="Proteomes" id="UP001219933"/>
    </source>
</evidence>
<dbReference type="PIRSF" id="PIRSF017570">
    <property type="entry name" value="Histone_H3-K79_MeTrfase"/>
    <property type="match status" value="1"/>
</dbReference>
<evidence type="ECO:0000256" key="9">
    <source>
        <dbReference type="ARBA" id="ARBA00023015"/>
    </source>
</evidence>
<dbReference type="InterPro" id="IPR025789">
    <property type="entry name" value="DOT1_dom"/>
</dbReference>
<evidence type="ECO:0000256" key="6">
    <source>
        <dbReference type="ARBA" id="ARBA00022691"/>
    </source>
</evidence>
<dbReference type="PANTHER" id="PTHR21451:SF0">
    <property type="entry name" value="HISTONE-LYSINE N-METHYLTRANSFERASE, H3 LYSINE-79 SPECIFIC"/>
    <property type="match status" value="1"/>
</dbReference>
<comment type="catalytic activity">
    <reaction evidence="13 14">
        <text>L-lysyl(79)-[histone H3] + 3 S-adenosyl-L-methionine = N(6),N(6),N(6)-trimethyl-L-lysyl(79)-[histone H3] + 3 S-adenosyl-L-homocysteine + 3 H(+)</text>
        <dbReference type="Rhea" id="RHEA:60328"/>
        <dbReference type="Rhea" id="RHEA-COMP:15549"/>
        <dbReference type="Rhea" id="RHEA-COMP:15552"/>
        <dbReference type="ChEBI" id="CHEBI:15378"/>
        <dbReference type="ChEBI" id="CHEBI:29969"/>
        <dbReference type="ChEBI" id="CHEBI:57856"/>
        <dbReference type="ChEBI" id="CHEBI:59789"/>
        <dbReference type="ChEBI" id="CHEBI:61961"/>
        <dbReference type="EC" id="2.1.1.360"/>
    </reaction>
</comment>
<feature type="binding site" evidence="15">
    <location>
        <begin position="395"/>
        <end position="396"/>
    </location>
    <ligand>
        <name>S-adenosyl-L-methionine</name>
        <dbReference type="ChEBI" id="CHEBI:59789"/>
    </ligand>
</feature>
<keyword evidence="9 14" id="KW-0805">Transcription regulation</keyword>
<evidence type="ECO:0000256" key="2">
    <source>
        <dbReference type="ARBA" id="ARBA00012190"/>
    </source>
</evidence>
<feature type="compositionally biased region" description="Basic and acidic residues" evidence="16">
    <location>
        <begin position="90"/>
        <end position="103"/>
    </location>
</feature>
<dbReference type="InterPro" id="IPR029063">
    <property type="entry name" value="SAM-dependent_MTases_sf"/>
</dbReference>
<organism evidence="18 19">
    <name type="scientific">Malassezia cuniculi</name>
    <dbReference type="NCBI Taxonomy" id="948313"/>
    <lineage>
        <taxon>Eukaryota</taxon>
        <taxon>Fungi</taxon>
        <taxon>Dikarya</taxon>
        <taxon>Basidiomycota</taxon>
        <taxon>Ustilaginomycotina</taxon>
        <taxon>Malasseziomycetes</taxon>
        <taxon>Malasseziales</taxon>
        <taxon>Malasseziaceae</taxon>
        <taxon>Malassezia</taxon>
    </lineage>
</organism>
<evidence type="ECO:0000256" key="5">
    <source>
        <dbReference type="ARBA" id="ARBA00022679"/>
    </source>
</evidence>
<dbReference type="Proteomes" id="UP001219933">
    <property type="component" value="Chromosome 1"/>
</dbReference>
<comment type="subcellular location">
    <subcellularLocation>
        <location evidence="1 14">Nucleus</location>
    </subcellularLocation>
</comment>
<evidence type="ECO:0000259" key="17">
    <source>
        <dbReference type="PROSITE" id="PS51569"/>
    </source>
</evidence>
<evidence type="ECO:0000256" key="13">
    <source>
        <dbReference type="ARBA" id="ARBA00047770"/>
    </source>
</evidence>
<dbReference type="Gene3D" id="3.40.50.150">
    <property type="entry name" value="Vaccinia Virus protein VP39"/>
    <property type="match status" value="1"/>
</dbReference>
<dbReference type="GO" id="GO:0031509">
    <property type="term" value="P:subtelomeric heterochromatin formation"/>
    <property type="evidence" value="ECO:0007669"/>
    <property type="project" value="InterPro"/>
</dbReference>
<dbReference type="SUPFAM" id="SSF53335">
    <property type="entry name" value="S-adenosyl-L-methionine-dependent methyltransferases"/>
    <property type="match status" value="1"/>
</dbReference>
<sequence length="508" mass="56486">MDFLGGRARGPKKAVVTTTTTRVRAVQAQPRPNAGIPSRNSLSADIRARIARDKKHSASSRPAKRQRPAPAAEHAVERQKSPQSVQPADIRARFTYDVPRDVGDEPGYDPVPRDMRSNNSDRHISAAELVRTSQATYRNYFSDIDAPLVTLEYPADAREEYLLLTPDDPDEYDPIAELLNVVRVVATHYVPPEQQPLFGLDEIDAGPKSDLLAAARATPEDGEPILRSFSKARNRRNGALFVSTVERYNSQIRQLRDSGLLCDTITRVGKETGVPSEVWKTMQEQVYSRVVAAHVDRLKRYEAFSDNVYGEMLPPFLSEISREMSLGPESVFVDLGSGIGNLLLQVSMQTGCDAYGCEVMEAPAELAHAQVLQATARWRMWGLKGGKHIESWCADFTESDKVRAVLRDADVVLVNNYAFSPRTNDTLSLLFLDLKDGARIVSLRRFVPHDFRLTERTLSSPMAILSVEERSYSSGCVSWTAGGGKYYVHTVDRSHIRAFAGQMEDGTS</sequence>
<dbReference type="GO" id="GO:0032259">
    <property type="term" value="P:methylation"/>
    <property type="evidence" value="ECO:0007669"/>
    <property type="project" value="UniProtKB-KW"/>
</dbReference>
<evidence type="ECO:0000256" key="4">
    <source>
        <dbReference type="ARBA" id="ARBA00022603"/>
    </source>
</evidence>
<dbReference type="GO" id="GO:0000077">
    <property type="term" value="P:DNA damage checkpoint signaling"/>
    <property type="evidence" value="ECO:0007669"/>
    <property type="project" value="InterPro"/>
</dbReference>
<dbReference type="EMBL" id="CP119877">
    <property type="protein sequence ID" value="WFD33894.1"/>
    <property type="molecule type" value="Genomic_DNA"/>
</dbReference>
<dbReference type="GO" id="GO:0000781">
    <property type="term" value="C:chromosome, telomeric region"/>
    <property type="evidence" value="ECO:0007669"/>
    <property type="project" value="GOC"/>
</dbReference>